<reference evidence="1 2" key="1">
    <citation type="submission" date="2023-01" db="EMBL/GenBank/DDBJ databases">
        <title>Analysis of 21 Apiospora genomes using comparative genomics revels a genus with tremendous synthesis potential of carbohydrate active enzymes and secondary metabolites.</title>
        <authorList>
            <person name="Sorensen T."/>
        </authorList>
    </citation>
    <scope>NUCLEOTIDE SEQUENCE [LARGE SCALE GENOMIC DNA]</scope>
    <source>
        <strain evidence="1 2">CBS 20057</strain>
    </source>
</reference>
<evidence type="ECO:0000313" key="2">
    <source>
        <dbReference type="Proteomes" id="UP001396898"/>
    </source>
</evidence>
<keyword evidence="2" id="KW-1185">Reference proteome</keyword>
<gene>
    <name evidence="1" type="ORF">PG991_000516</name>
</gene>
<comment type="caution">
    <text evidence="1">The sequence shown here is derived from an EMBL/GenBank/DDBJ whole genome shotgun (WGS) entry which is preliminary data.</text>
</comment>
<evidence type="ECO:0000313" key="1">
    <source>
        <dbReference type="EMBL" id="KAK8040728.1"/>
    </source>
</evidence>
<dbReference type="EMBL" id="JAQQWI010000001">
    <property type="protein sequence ID" value="KAK8040728.1"/>
    <property type="molecule type" value="Genomic_DNA"/>
</dbReference>
<sequence length="149" mass="16146">MDNYPTPPYNSYGDPVSDMVSGQAFLDFDLDLEGDAMSAFGEAMAGTQGYFPHQDYTHLDYPQQECISPSVIDPTGGNSDPNLGQGFSNYMYEDYGGMPGSSERFIPKDNNWTYAIEVRPAQDIPGRLEGCLAGGAMGQMSHTGVSKFG</sequence>
<accession>A0ABR1T4Q2</accession>
<protein>
    <submittedName>
        <fullName evidence="1">Uncharacterized protein</fullName>
    </submittedName>
</protein>
<proteinExistence type="predicted"/>
<organism evidence="1 2">
    <name type="scientific">Apiospora marii</name>
    <dbReference type="NCBI Taxonomy" id="335849"/>
    <lineage>
        <taxon>Eukaryota</taxon>
        <taxon>Fungi</taxon>
        <taxon>Dikarya</taxon>
        <taxon>Ascomycota</taxon>
        <taxon>Pezizomycotina</taxon>
        <taxon>Sordariomycetes</taxon>
        <taxon>Xylariomycetidae</taxon>
        <taxon>Amphisphaeriales</taxon>
        <taxon>Apiosporaceae</taxon>
        <taxon>Apiospora</taxon>
    </lineage>
</organism>
<name>A0ABR1T4Q2_9PEZI</name>
<dbReference type="Proteomes" id="UP001396898">
    <property type="component" value="Unassembled WGS sequence"/>
</dbReference>